<organism evidence="8 9">
    <name type="scientific">Blautia hominis</name>
    <dbReference type="NCBI Taxonomy" id="2025493"/>
    <lineage>
        <taxon>Bacteria</taxon>
        <taxon>Bacillati</taxon>
        <taxon>Bacillota</taxon>
        <taxon>Clostridia</taxon>
        <taxon>Lachnospirales</taxon>
        <taxon>Lachnospiraceae</taxon>
        <taxon>Blautia</taxon>
    </lineage>
</organism>
<gene>
    <name evidence="8" type="ORF">K040078D81_01200</name>
</gene>
<comment type="caution">
    <text evidence="8">The sequence shown here is derived from an EMBL/GenBank/DDBJ whole genome shotgun (WGS) entry which is preliminary data.</text>
</comment>
<dbReference type="CDD" id="cd00161">
    <property type="entry name" value="beta-trefoil_Ricin-like"/>
    <property type="match status" value="1"/>
</dbReference>
<sequence length="506" mass="57348">MKKLSKIILIFAVAFLTIFGIEPKDVYANEDIAYGADIGWLNQLENEGITWVDNNGNQQDALELLKDKGIDAVRIRAFVKPNSDFKWTKPDGSTCLLGYADTEGVVYTAKRAKELGMKVLIVFHYSDHFADPMYQDIPSEWEGATASELEKYVYDYTHYVMTRLAEENIYPEWVQVGNELTSGMLLPYGSSTTNFEQLAKYLNSGYDAVKAVSSSTKVVTHLAHGNDIGGYEWFLEQFLNTYNGKTDVVGMSYYPLWIGSNEIEAMTENLNNIAVKYDKEVMVCETGGYEAEEQQTYELLRQEINALKSVPDNKGIGIFYWEPEVNSSILPDSYPLGAAKVVGENKLQFTSALDAFRKSATFMSSETSFEIKNYNSRKSLNINAGSSENSANVEQYGYGKWESQKWYFEKVEDGYFKIINKNSGKVLEISDMSTDMGAPCKQYEYNGGWNQQWKIVETSDKKYKIQNRLSNLYLGINNESIDDGAWCVQMADSDSQNTKWCFLVTE</sequence>
<dbReference type="Proteomes" id="UP001600943">
    <property type="component" value="Unassembled WGS sequence"/>
</dbReference>
<dbReference type="EMBL" id="BAABYW010000001">
    <property type="protein sequence ID" value="GAA6406003.1"/>
    <property type="molecule type" value="Genomic_DNA"/>
</dbReference>
<dbReference type="InterPro" id="IPR035992">
    <property type="entry name" value="Ricin_B-like_lectins"/>
</dbReference>
<reference evidence="8 9" key="1">
    <citation type="submission" date="2024-04" db="EMBL/GenBank/DDBJ databases">
        <title>Defined microbial consortia suppress multidrug-resistant proinflammatory Enterobacteriaceae via ecological control.</title>
        <authorList>
            <person name="Furuichi M."/>
            <person name="Kawaguchi T."/>
            <person name="Pust M."/>
            <person name="Yasuma K."/>
            <person name="Plichta D."/>
            <person name="Hasegawa N."/>
            <person name="Ohya T."/>
            <person name="Bhattarai S."/>
            <person name="Sasajima S."/>
            <person name="Aoto Y."/>
            <person name="Tuganbaev T."/>
            <person name="Yaginuma M."/>
            <person name="Ueda M."/>
            <person name="Okahashi N."/>
            <person name="Amafuji K."/>
            <person name="Kiridooshi Y."/>
            <person name="Sugita K."/>
            <person name="Strazar M."/>
            <person name="Skelly A."/>
            <person name="Suda W."/>
            <person name="Hattori M."/>
            <person name="Nakamoto N."/>
            <person name="Caballero S."/>
            <person name="Norman J."/>
            <person name="Olle B."/>
            <person name="Tanoue T."/>
            <person name="Arita M."/>
            <person name="Bucci V."/>
            <person name="Atarashi K."/>
            <person name="Xavier R."/>
            <person name="Honda K."/>
        </authorList>
    </citation>
    <scope>NUCLEOTIDE SEQUENCE [LARGE SCALE GENOMIC DNA]</scope>
    <source>
        <strain evidence="9">k04-0078-D8-1</strain>
    </source>
</reference>
<dbReference type="PROSITE" id="PS50231">
    <property type="entry name" value="RICIN_B_LECTIN"/>
    <property type="match status" value="1"/>
</dbReference>
<protein>
    <recommendedName>
        <fullName evidence="3 6">Arabinogalactan endo-beta-1,4-galactanase</fullName>
        <ecNumber evidence="3 6">3.2.1.89</ecNumber>
    </recommendedName>
</protein>
<evidence type="ECO:0000313" key="8">
    <source>
        <dbReference type="EMBL" id="GAA6406003.1"/>
    </source>
</evidence>
<accession>A0ABQ0B3L7</accession>
<dbReference type="Pfam" id="PF14200">
    <property type="entry name" value="RicinB_lectin_2"/>
    <property type="match status" value="1"/>
</dbReference>
<dbReference type="RefSeq" id="WP_256162310.1">
    <property type="nucleotide sequence ID" value="NZ_BAABYW010000001.1"/>
</dbReference>
<evidence type="ECO:0000256" key="6">
    <source>
        <dbReference type="RuleBase" id="RU361192"/>
    </source>
</evidence>
<evidence type="ECO:0000259" key="7">
    <source>
        <dbReference type="Pfam" id="PF14200"/>
    </source>
</evidence>
<comment type="similarity">
    <text evidence="2 6">Belongs to the glycosyl hydrolase 53 family.</text>
</comment>
<dbReference type="InterPro" id="IPR017853">
    <property type="entry name" value="GH"/>
</dbReference>
<evidence type="ECO:0000256" key="2">
    <source>
        <dbReference type="ARBA" id="ARBA00010687"/>
    </source>
</evidence>
<keyword evidence="5 6" id="KW-0326">Glycosidase</keyword>
<feature type="domain" description="Ricin B lectin" evidence="7">
    <location>
        <begin position="403"/>
        <end position="487"/>
    </location>
</feature>
<dbReference type="InterPro" id="IPR000772">
    <property type="entry name" value="Ricin_B_lectin"/>
</dbReference>
<evidence type="ECO:0000256" key="5">
    <source>
        <dbReference type="ARBA" id="ARBA00023295"/>
    </source>
</evidence>
<evidence type="ECO:0000256" key="4">
    <source>
        <dbReference type="ARBA" id="ARBA00022801"/>
    </source>
</evidence>
<keyword evidence="9" id="KW-1185">Reference proteome</keyword>
<comment type="catalytic activity">
    <reaction evidence="1 6">
        <text>The enzyme specifically hydrolyzes (1-&gt;4)-beta-D-galactosidic linkages in type I arabinogalactans.</text>
        <dbReference type="EC" id="3.2.1.89"/>
    </reaction>
</comment>
<dbReference type="Gene3D" id="2.80.10.50">
    <property type="match status" value="1"/>
</dbReference>
<name>A0ABQ0B3L7_9FIRM</name>
<dbReference type="Pfam" id="PF07745">
    <property type="entry name" value="Glyco_hydro_53"/>
    <property type="match status" value="1"/>
</dbReference>
<evidence type="ECO:0000313" key="9">
    <source>
        <dbReference type="Proteomes" id="UP001600943"/>
    </source>
</evidence>
<dbReference type="SUPFAM" id="SSF51445">
    <property type="entry name" value="(Trans)glycosidases"/>
    <property type="match status" value="1"/>
</dbReference>
<evidence type="ECO:0000256" key="1">
    <source>
        <dbReference type="ARBA" id="ARBA00001695"/>
    </source>
</evidence>
<evidence type="ECO:0000256" key="3">
    <source>
        <dbReference type="ARBA" id="ARBA00012556"/>
    </source>
</evidence>
<keyword evidence="4 6" id="KW-0378">Hydrolase</keyword>
<dbReference type="PANTHER" id="PTHR34983:SF1">
    <property type="entry name" value="ARABINOGALACTAN ENDO-BETA-1,4-GALACTANASE A"/>
    <property type="match status" value="1"/>
</dbReference>
<dbReference type="SUPFAM" id="SSF50370">
    <property type="entry name" value="Ricin B-like lectins"/>
    <property type="match status" value="1"/>
</dbReference>
<dbReference type="PANTHER" id="PTHR34983">
    <property type="entry name" value="ARABINOGALACTAN ENDO-BETA-1,4-GALACTANASE A"/>
    <property type="match status" value="1"/>
</dbReference>
<dbReference type="EC" id="3.2.1.89" evidence="3 6"/>
<dbReference type="Gene3D" id="3.20.20.80">
    <property type="entry name" value="Glycosidases"/>
    <property type="match status" value="1"/>
</dbReference>
<proteinExistence type="inferred from homology"/>
<dbReference type="InterPro" id="IPR011683">
    <property type="entry name" value="Glyco_hydro_53"/>
</dbReference>